<evidence type="ECO:0000313" key="2">
    <source>
        <dbReference type="Proteomes" id="UP000270342"/>
    </source>
</evidence>
<protein>
    <submittedName>
        <fullName evidence="1">Uncharacterized protein</fullName>
    </submittedName>
</protein>
<accession>A0A494YF61</accession>
<sequence>MRRIRVRSVLATRSKDARATIMNPTASRERVIDHVNDADRIACEESGSNVPSRRCFDCDMSE</sequence>
<comment type="caution">
    <text evidence="1">The sequence shown here is derived from an EMBL/GenBank/DDBJ whole genome shotgun (WGS) entry which is preliminary data.</text>
</comment>
<dbReference type="AlphaFoldDB" id="A0A494YF61"/>
<proteinExistence type="predicted"/>
<name>A0A494YF61_9BURK</name>
<dbReference type="EMBL" id="RBZU01000001">
    <property type="protein sequence ID" value="RKP58687.1"/>
    <property type="molecule type" value="Genomic_DNA"/>
</dbReference>
<organism evidence="1 2">
    <name type="scientific">Pararobbsia silviterrae</name>
    <dbReference type="NCBI Taxonomy" id="1792498"/>
    <lineage>
        <taxon>Bacteria</taxon>
        <taxon>Pseudomonadati</taxon>
        <taxon>Pseudomonadota</taxon>
        <taxon>Betaproteobacteria</taxon>
        <taxon>Burkholderiales</taxon>
        <taxon>Burkholderiaceae</taxon>
        <taxon>Pararobbsia</taxon>
    </lineage>
</organism>
<gene>
    <name evidence="1" type="ORF">D7S86_01735</name>
</gene>
<reference evidence="1 2" key="1">
    <citation type="submission" date="2018-10" db="EMBL/GenBank/DDBJ databases">
        <title>Robbsia sp. DHC34, isolated from soil.</title>
        <authorList>
            <person name="Gao Z.-H."/>
            <person name="Qiu L.-H."/>
        </authorList>
    </citation>
    <scope>NUCLEOTIDE SEQUENCE [LARGE SCALE GENOMIC DNA]</scope>
    <source>
        <strain evidence="1 2">DHC34</strain>
    </source>
</reference>
<dbReference type="Proteomes" id="UP000270342">
    <property type="component" value="Unassembled WGS sequence"/>
</dbReference>
<evidence type="ECO:0000313" key="1">
    <source>
        <dbReference type="EMBL" id="RKP58687.1"/>
    </source>
</evidence>
<keyword evidence="2" id="KW-1185">Reference proteome</keyword>